<feature type="region of interest" description="Disordered" evidence="7">
    <location>
        <begin position="469"/>
        <end position="514"/>
    </location>
</feature>
<feature type="domain" description="C3H1-type" evidence="8">
    <location>
        <begin position="44"/>
        <end position="73"/>
    </location>
</feature>
<dbReference type="GO" id="GO:0008270">
    <property type="term" value="F:zinc ion binding"/>
    <property type="evidence" value="ECO:0007669"/>
    <property type="project" value="UniProtKB-KW"/>
</dbReference>
<keyword evidence="4 6" id="KW-0862">Zinc</keyword>
<sequence length="822" mass="90500">MKEPAMVAATQQQQQQQLQQQQQQQQQAAAAAGATKTSAEEEALKRNTDCVYFLASPLTCKKGSECEYRHSEYARVNPRDCYFWLNGNCLNPKCGFRHPPLDGLLGTQVAAPAGSSISSSQIAATPTPAAHTLYNQGASYNSSKQAVPCIFFQKGLCLKGDRCAFLHGSTTNNKASQPAAATPATEPHSLKKAFGALETSQLQKFPPSNVSKTVGASLEGKPALKVETVSARAGAGIERSVPRPAGSDEELPRHKGANITQVVNGGSVSRSNRLHQAHAPVEQTFHAGKDTDEFLRESSPGFDVLVDDELRDSDFYHGEDQYGGTGGHEGRNVSEYDIGRSANYDAMADVDREMFRDARGYDSFDHVQGYYGWDQQRASSERISLGPSTLERRGYSIADSPDHVEESDLRYRLSKHRRFNGLRSVVSHDHALENHEEEQNYRASLRDSHHLPAHESSLSSRLRGRIKLPGRSLVNGTDLRSEREIERGRNWGQLSPGKPQTSSHQGRLRDRIKGRVEGEYNNKEGRNFRGPRIKRDIMDESNANFAGPKSLAELKVGKNTENKEQQSLGKRKNIEEYQQTEGDLSFEGPMPLSEILKRKRQSGAAAYGSGIAPVNKEDINQKQSKESLIGSSTNTVVLPTLEEANKKEESKSGIAESGTTEIVHGESSQLRNANDGKMGKGQISENFLLSQNFRTHDGVLSLAQSVIDLLYHFFPSFVDILSPETSLIYGEAPILLESENEDNAIATIFRNHGNVGGHMVGFGAEQVILVRDDPAKNEISKYVGKQALVLTIVECKGLEFQFITFKESVESCICIHEEARLA</sequence>
<feature type="compositionally biased region" description="Basic and acidic residues" evidence="7">
    <location>
        <begin position="479"/>
        <end position="489"/>
    </location>
</feature>
<evidence type="ECO:0000259" key="8">
    <source>
        <dbReference type="PROSITE" id="PS50103"/>
    </source>
</evidence>
<dbReference type="SMART" id="SM00356">
    <property type="entry name" value="ZnF_C3H1"/>
    <property type="match status" value="3"/>
</dbReference>
<organism evidence="9 10">
    <name type="scientific">Herrania umbratica</name>
    <dbReference type="NCBI Taxonomy" id="108875"/>
    <lineage>
        <taxon>Eukaryota</taxon>
        <taxon>Viridiplantae</taxon>
        <taxon>Streptophyta</taxon>
        <taxon>Embryophyta</taxon>
        <taxon>Tracheophyta</taxon>
        <taxon>Spermatophyta</taxon>
        <taxon>Magnoliopsida</taxon>
        <taxon>eudicotyledons</taxon>
        <taxon>Gunneridae</taxon>
        <taxon>Pentapetalae</taxon>
        <taxon>rosids</taxon>
        <taxon>malvids</taxon>
        <taxon>Malvales</taxon>
        <taxon>Malvaceae</taxon>
        <taxon>Byttnerioideae</taxon>
        <taxon>Herrania</taxon>
    </lineage>
</organism>
<evidence type="ECO:0000256" key="3">
    <source>
        <dbReference type="ARBA" id="ARBA00022771"/>
    </source>
</evidence>
<dbReference type="Pfam" id="PF15663">
    <property type="entry name" value="zf-CCCH_3"/>
    <property type="match status" value="1"/>
</dbReference>
<dbReference type="Proteomes" id="UP000504621">
    <property type="component" value="Unplaced"/>
</dbReference>
<feature type="domain" description="C3H1-type" evidence="8">
    <location>
        <begin position="143"/>
        <end position="170"/>
    </location>
</feature>
<dbReference type="AlphaFoldDB" id="A0A6J1B243"/>
<evidence type="ECO:0000256" key="1">
    <source>
        <dbReference type="ARBA" id="ARBA00022723"/>
    </source>
</evidence>
<accession>A0A6J1B243</accession>
<dbReference type="RefSeq" id="XP_021293345.1">
    <property type="nucleotide sequence ID" value="XM_021437670.1"/>
</dbReference>
<protein>
    <submittedName>
        <fullName evidence="10">Zinc finger CCCH domain-containing protein 17</fullName>
    </submittedName>
</protein>
<feature type="region of interest" description="Disordered" evidence="7">
    <location>
        <begin position="644"/>
        <end position="677"/>
    </location>
</feature>
<evidence type="ECO:0000256" key="5">
    <source>
        <dbReference type="ARBA" id="ARBA00023125"/>
    </source>
</evidence>
<reference evidence="10" key="1">
    <citation type="submission" date="2025-08" db="UniProtKB">
        <authorList>
            <consortium name="RefSeq"/>
        </authorList>
    </citation>
    <scope>IDENTIFICATION</scope>
    <source>
        <tissue evidence="10">Leaf</tissue>
    </source>
</reference>
<dbReference type="PROSITE" id="PS50103">
    <property type="entry name" value="ZF_C3H1"/>
    <property type="match status" value="3"/>
</dbReference>
<gene>
    <name evidence="10" type="primary">LOC110423457</name>
</gene>
<dbReference type="InterPro" id="IPR000571">
    <property type="entry name" value="Znf_CCCH"/>
</dbReference>
<keyword evidence="5" id="KW-0238">DNA-binding</keyword>
<dbReference type="SUPFAM" id="SSF90229">
    <property type="entry name" value="CCCH zinc finger"/>
    <property type="match status" value="1"/>
</dbReference>
<proteinExistence type="predicted"/>
<evidence type="ECO:0000256" key="4">
    <source>
        <dbReference type="ARBA" id="ARBA00022833"/>
    </source>
</evidence>
<evidence type="ECO:0000256" key="6">
    <source>
        <dbReference type="PROSITE-ProRule" id="PRU00723"/>
    </source>
</evidence>
<feature type="domain" description="C3H1-type" evidence="8">
    <location>
        <begin position="75"/>
        <end position="101"/>
    </location>
</feature>
<evidence type="ECO:0000256" key="2">
    <source>
        <dbReference type="ARBA" id="ARBA00022737"/>
    </source>
</evidence>
<dbReference type="FunFam" id="4.10.1000.10:FF:000021">
    <property type="entry name" value="Zinc finger CCCH domain-containing protein 17"/>
    <property type="match status" value="1"/>
</dbReference>
<feature type="region of interest" description="Disordered" evidence="7">
    <location>
        <begin position="1"/>
        <end position="40"/>
    </location>
</feature>
<dbReference type="GeneID" id="110423457"/>
<feature type="zinc finger region" description="C3H1-type" evidence="6">
    <location>
        <begin position="75"/>
        <end position="101"/>
    </location>
</feature>
<dbReference type="GO" id="GO:0003729">
    <property type="term" value="F:mRNA binding"/>
    <property type="evidence" value="ECO:0007669"/>
    <property type="project" value="TreeGrafter"/>
</dbReference>
<dbReference type="OrthoDB" id="5395350at2759"/>
<dbReference type="GO" id="GO:0003677">
    <property type="term" value="F:DNA binding"/>
    <property type="evidence" value="ECO:0007669"/>
    <property type="project" value="UniProtKB-KW"/>
</dbReference>
<evidence type="ECO:0000256" key="7">
    <source>
        <dbReference type="SAM" id="MobiDB-lite"/>
    </source>
</evidence>
<keyword evidence="1 6" id="KW-0479">Metal-binding</keyword>
<name>A0A6J1B243_9ROSI</name>
<dbReference type="InterPro" id="IPR036855">
    <property type="entry name" value="Znf_CCCH_sf"/>
</dbReference>
<feature type="zinc finger region" description="C3H1-type" evidence="6">
    <location>
        <begin position="143"/>
        <end position="170"/>
    </location>
</feature>
<evidence type="ECO:0000313" key="10">
    <source>
        <dbReference type="RefSeq" id="XP_021293345.1"/>
    </source>
</evidence>
<dbReference type="Gene3D" id="4.10.1000.10">
    <property type="entry name" value="Zinc finger, CCCH-type"/>
    <property type="match status" value="2"/>
</dbReference>
<keyword evidence="3 6" id="KW-0863">Zinc-finger</keyword>
<feature type="zinc finger region" description="C3H1-type" evidence="6">
    <location>
        <begin position="44"/>
        <end position="73"/>
    </location>
</feature>
<keyword evidence="9" id="KW-1185">Reference proteome</keyword>
<feature type="region of interest" description="Disordered" evidence="7">
    <location>
        <begin position="238"/>
        <end position="257"/>
    </location>
</feature>
<dbReference type="PANTHER" id="PTHR15725">
    <property type="entry name" value="ZN-FINGER, C-X8-C-X5-C-X3-H TYPE-CONTAINING"/>
    <property type="match status" value="1"/>
</dbReference>
<evidence type="ECO:0000313" key="9">
    <source>
        <dbReference type="Proteomes" id="UP000504621"/>
    </source>
</evidence>
<keyword evidence="2" id="KW-0677">Repeat</keyword>
<dbReference type="InterPro" id="IPR041686">
    <property type="entry name" value="Znf-CCCH_3"/>
</dbReference>
<dbReference type="Pfam" id="PF14608">
    <property type="entry name" value="zf-CCCH_2"/>
    <property type="match status" value="1"/>
</dbReference>
<feature type="compositionally biased region" description="Low complexity" evidence="7">
    <location>
        <begin position="8"/>
        <end position="32"/>
    </location>
</feature>
<dbReference type="PANTHER" id="PTHR15725:SF14">
    <property type="entry name" value="ZINC FINGER CCCH DOMAIN-CONTAINING PROTEIN 11A"/>
    <property type="match status" value="1"/>
</dbReference>